<keyword evidence="3 6" id="KW-0812">Transmembrane</keyword>
<dbReference type="PANTHER" id="PTHR33529:SF6">
    <property type="entry name" value="YJGP_YJGQ FAMILY PERMEASE"/>
    <property type="match status" value="1"/>
</dbReference>
<feature type="transmembrane region" description="Helical" evidence="6">
    <location>
        <begin position="309"/>
        <end position="329"/>
    </location>
</feature>
<keyword evidence="4 6" id="KW-1133">Transmembrane helix</keyword>
<evidence type="ECO:0000256" key="6">
    <source>
        <dbReference type="SAM" id="Phobius"/>
    </source>
</evidence>
<evidence type="ECO:0000256" key="2">
    <source>
        <dbReference type="ARBA" id="ARBA00022475"/>
    </source>
</evidence>
<dbReference type="EMBL" id="LPXN01000156">
    <property type="protein sequence ID" value="KZD01548.1"/>
    <property type="molecule type" value="Genomic_DNA"/>
</dbReference>
<evidence type="ECO:0000256" key="4">
    <source>
        <dbReference type="ARBA" id="ARBA00022989"/>
    </source>
</evidence>
<keyword evidence="8" id="KW-1185">Reference proteome</keyword>
<gene>
    <name evidence="7" type="ORF">AUP43_13790</name>
</gene>
<protein>
    <submittedName>
        <fullName evidence="7">Uncharacterized protein</fullName>
    </submittedName>
</protein>
<dbReference type="InterPro" id="IPR005495">
    <property type="entry name" value="LptG/LptF_permease"/>
</dbReference>
<keyword evidence="2" id="KW-1003">Cell membrane</keyword>
<comment type="caution">
    <text evidence="7">The sequence shown here is derived from an EMBL/GenBank/DDBJ whole genome shotgun (WGS) entry which is preliminary data.</text>
</comment>
<dbReference type="AlphaFoldDB" id="A0A154VJW3"/>
<feature type="transmembrane region" description="Helical" evidence="6">
    <location>
        <begin position="278"/>
        <end position="297"/>
    </location>
</feature>
<dbReference type="GO" id="GO:0015920">
    <property type="term" value="P:lipopolysaccharide transport"/>
    <property type="evidence" value="ECO:0007669"/>
    <property type="project" value="TreeGrafter"/>
</dbReference>
<evidence type="ECO:0000313" key="7">
    <source>
        <dbReference type="EMBL" id="KZD01548.1"/>
    </source>
</evidence>
<evidence type="ECO:0000313" key="8">
    <source>
        <dbReference type="Proteomes" id="UP000076400"/>
    </source>
</evidence>
<accession>A0A154VJW3</accession>
<dbReference type="STRING" id="580166.AUP43_13790"/>
<proteinExistence type="predicted"/>
<feature type="transmembrane region" description="Helical" evidence="6">
    <location>
        <begin position="335"/>
        <end position="356"/>
    </location>
</feature>
<comment type="subcellular location">
    <subcellularLocation>
        <location evidence="1">Cell membrane</location>
        <topology evidence="1">Multi-pass membrane protein</topology>
    </subcellularLocation>
</comment>
<reference evidence="7 8" key="1">
    <citation type="submission" date="2015-12" db="EMBL/GenBank/DDBJ databases">
        <title>Genome sequence of Oceanibaculum pacificum MCCC 1A02656.</title>
        <authorList>
            <person name="Lu L."/>
            <person name="Lai Q."/>
            <person name="Shao Z."/>
            <person name="Qian P."/>
        </authorList>
    </citation>
    <scope>NUCLEOTIDE SEQUENCE [LARGE SCALE GENOMIC DNA]</scope>
    <source>
        <strain evidence="7 8">MCCC 1A02656</strain>
    </source>
</reference>
<feature type="transmembrane region" description="Helical" evidence="6">
    <location>
        <begin position="99"/>
        <end position="123"/>
    </location>
</feature>
<dbReference type="GO" id="GO:0043190">
    <property type="term" value="C:ATP-binding cassette (ABC) transporter complex"/>
    <property type="evidence" value="ECO:0007669"/>
    <property type="project" value="InterPro"/>
</dbReference>
<name>A0A154VJW3_9PROT</name>
<feature type="transmembrane region" description="Helical" evidence="6">
    <location>
        <begin position="50"/>
        <end position="78"/>
    </location>
</feature>
<evidence type="ECO:0000256" key="1">
    <source>
        <dbReference type="ARBA" id="ARBA00004651"/>
    </source>
</evidence>
<organism evidence="7 8">
    <name type="scientific">Oceanibaculum pacificum</name>
    <dbReference type="NCBI Taxonomy" id="580166"/>
    <lineage>
        <taxon>Bacteria</taxon>
        <taxon>Pseudomonadati</taxon>
        <taxon>Pseudomonadota</taxon>
        <taxon>Alphaproteobacteria</taxon>
        <taxon>Rhodospirillales</taxon>
        <taxon>Oceanibaculaceae</taxon>
        <taxon>Oceanibaculum</taxon>
    </lineage>
</organism>
<dbReference type="Pfam" id="PF03739">
    <property type="entry name" value="LptF_LptG"/>
    <property type="match status" value="1"/>
</dbReference>
<dbReference type="InterPro" id="IPR030922">
    <property type="entry name" value="LptF"/>
</dbReference>
<dbReference type="NCBIfam" id="TIGR04407">
    <property type="entry name" value="LptF_YjgP"/>
    <property type="match status" value="1"/>
</dbReference>
<evidence type="ECO:0000256" key="5">
    <source>
        <dbReference type="ARBA" id="ARBA00023136"/>
    </source>
</evidence>
<dbReference type="PANTHER" id="PTHR33529">
    <property type="entry name" value="SLR0882 PROTEIN-RELATED"/>
    <property type="match status" value="1"/>
</dbReference>
<dbReference type="Proteomes" id="UP000076400">
    <property type="component" value="Unassembled WGS sequence"/>
</dbReference>
<keyword evidence="5 6" id="KW-0472">Membrane</keyword>
<dbReference type="OrthoDB" id="8477889at2"/>
<sequence length="371" mass="41559">MFRRIDRYIVRQLVVAIVYVLICLTAAIWLTQSLRLVDLIVNRGLPLSTFLYLTVLLLPQFLALVLPIACFSAILFTYNRMIGDSEMVVLFGSGMSPLSLARPALVAAIAVTAIGYALMMYFMPAAYRDFKDMQFEVRNTYSNVLLREGVFTSMGDKLTVYIRQQTSEGQLFGILIHDGRQPGKPETLIAEQGALVTTETGPRVVLVNGNRQALDEQGRLTTLYFDRYTVEIGSMQQAAGERWREPRERFFHELLVVSDNADDVRFRNRLRTEAHDRLASPLLSISYALIGLACLFSGEFSRRGRPYRLLTAVLLVFGCQALYMASITLANRMPAAAGLMYACAVVPALISLFVLLHRRRRPPVSLEAASA</sequence>
<dbReference type="RefSeq" id="WP_067559669.1">
    <property type="nucleotide sequence ID" value="NZ_LPXN01000156.1"/>
</dbReference>
<feature type="transmembrane region" description="Helical" evidence="6">
    <location>
        <begin position="12"/>
        <end position="30"/>
    </location>
</feature>
<evidence type="ECO:0000256" key="3">
    <source>
        <dbReference type="ARBA" id="ARBA00022692"/>
    </source>
</evidence>
<dbReference type="GO" id="GO:0055085">
    <property type="term" value="P:transmembrane transport"/>
    <property type="evidence" value="ECO:0007669"/>
    <property type="project" value="InterPro"/>
</dbReference>